<name>A0A9W6X2V4_9STRA</name>
<comment type="caution">
    <text evidence="1">The sequence shown here is derived from an EMBL/GenBank/DDBJ whole genome shotgun (WGS) entry which is preliminary data.</text>
</comment>
<dbReference type="AlphaFoldDB" id="A0A9W6X2V4"/>
<proteinExistence type="predicted"/>
<sequence length="162" mass="18123">MPSLLTRYGERPDKSTAEWRVTQQRMMPGETYADFPAALRDLCGNNRIKARMLQSQFYRSLDRTTRLLVMQKPRPSTLEEAVDKATEINDLFDNVEQGMENIGQAFVTAPDAYVVPASGTTGHMAIIPGVGSTDVAEDEKLTLFTNSRGVYNNYTGLWEAPK</sequence>
<dbReference type="EMBL" id="BSXT01000497">
    <property type="protein sequence ID" value="GMF28778.1"/>
    <property type="molecule type" value="Genomic_DNA"/>
</dbReference>
<dbReference type="OrthoDB" id="119015at2759"/>
<organism evidence="1 2">
    <name type="scientific">Phytophthora fragariaefolia</name>
    <dbReference type="NCBI Taxonomy" id="1490495"/>
    <lineage>
        <taxon>Eukaryota</taxon>
        <taxon>Sar</taxon>
        <taxon>Stramenopiles</taxon>
        <taxon>Oomycota</taxon>
        <taxon>Peronosporomycetes</taxon>
        <taxon>Peronosporales</taxon>
        <taxon>Peronosporaceae</taxon>
        <taxon>Phytophthora</taxon>
    </lineage>
</organism>
<gene>
    <name evidence="1" type="ORF">Pfra01_000603000</name>
</gene>
<evidence type="ECO:0000313" key="2">
    <source>
        <dbReference type="Proteomes" id="UP001165121"/>
    </source>
</evidence>
<protein>
    <submittedName>
        <fullName evidence="1">Unnamed protein product</fullName>
    </submittedName>
</protein>
<dbReference type="Proteomes" id="UP001165121">
    <property type="component" value="Unassembled WGS sequence"/>
</dbReference>
<reference evidence="1" key="1">
    <citation type="submission" date="2023-04" db="EMBL/GenBank/DDBJ databases">
        <title>Phytophthora fragariaefolia NBRC 109709.</title>
        <authorList>
            <person name="Ichikawa N."/>
            <person name="Sato H."/>
            <person name="Tonouchi N."/>
        </authorList>
    </citation>
    <scope>NUCLEOTIDE SEQUENCE</scope>
    <source>
        <strain evidence="1">NBRC 109709</strain>
    </source>
</reference>
<accession>A0A9W6X2V4</accession>
<evidence type="ECO:0000313" key="1">
    <source>
        <dbReference type="EMBL" id="GMF28778.1"/>
    </source>
</evidence>
<keyword evidence="2" id="KW-1185">Reference proteome</keyword>